<keyword evidence="4" id="KW-0433">Leucine-rich repeat</keyword>
<dbReference type="InterPro" id="IPR000421">
    <property type="entry name" value="FA58C"/>
</dbReference>
<gene>
    <name evidence="19" type="ORF">KUTeg_023348</name>
</gene>
<comment type="caution">
    <text evidence="12">Lacks conserved residue(s) required for the propagation of feature annotation.</text>
</comment>
<dbReference type="InterPro" id="IPR050541">
    <property type="entry name" value="LRR_TM_domain-containing"/>
</dbReference>
<dbReference type="InterPro" id="IPR003367">
    <property type="entry name" value="Thrombospondin_3-like_rpt"/>
</dbReference>
<dbReference type="EMBL" id="JARBDR010000921">
    <property type="protein sequence ID" value="KAJ8299288.1"/>
    <property type="molecule type" value="Genomic_DNA"/>
</dbReference>
<dbReference type="InterPro" id="IPR008979">
    <property type="entry name" value="Galactose-bd-like_sf"/>
</dbReference>
<dbReference type="SMART" id="SM00231">
    <property type="entry name" value="FA58C"/>
    <property type="match status" value="1"/>
</dbReference>
<dbReference type="Gene3D" id="2.60.40.60">
    <property type="entry name" value="Cadherins"/>
    <property type="match status" value="1"/>
</dbReference>
<evidence type="ECO:0000256" key="2">
    <source>
        <dbReference type="ARBA" id="ARBA00009456"/>
    </source>
</evidence>
<dbReference type="InterPro" id="IPR001881">
    <property type="entry name" value="EGF-like_Ca-bd_dom"/>
</dbReference>
<evidence type="ECO:0000259" key="17">
    <source>
        <dbReference type="PROSITE" id="PS50853"/>
    </source>
</evidence>
<dbReference type="Gene3D" id="2.60.120.260">
    <property type="entry name" value="Galactose-binding domain-like"/>
    <property type="match status" value="1"/>
</dbReference>
<dbReference type="Pfam" id="PF13385">
    <property type="entry name" value="Laminin_G_3"/>
    <property type="match status" value="1"/>
</dbReference>
<keyword evidence="9" id="KW-0472">Membrane</keyword>
<keyword evidence="10" id="KW-1015">Disulfide bond</keyword>
<dbReference type="PANTHER" id="PTHR24369:SF211">
    <property type="entry name" value="LEUCINE-RICH REPEAT-CONTAINING PROTEIN 15-LIKE"/>
    <property type="match status" value="1"/>
</dbReference>
<dbReference type="Pfam" id="PF02412">
    <property type="entry name" value="TSP_3"/>
    <property type="match status" value="2"/>
</dbReference>
<evidence type="ECO:0000256" key="8">
    <source>
        <dbReference type="ARBA" id="ARBA00022889"/>
    </source>
</evidence>
<dbReference type="InterPro" id="IPR008859">
    <property type="entry name" value="Thrombospondin_C"/>
</dbReference>
<accession>A0ABQ9E1D2</accession>
<dbReference type="InterPro" id="IPR000742">
    <property type="entry name" value="EGF"/>
</dbReference>
<evidence type="ECO:0000256" key="4">
    <source>
        <dbReference type="ARBA" id="ARBA00022614"/>
    </source>
</evidence>
<proteinExistence type="inferred from homology"/>
<feature type="domain" description="Cadherin" evidence="16">
    <location>
        <begin position="1449"/>
        <end position="1515"/>
    </location>
</feature>
<organism evidence="19 20">
    <name type="scientific">Tegillarca granosa</name>
    <name type="common">Malaysian cockle</name>
    <name type="synonym">Anadara granosa</name>
    <dbReference type="NCBI Taxonomy" id="220873"/>
    <lineage>
        <taxon>Eukaryota</taxon>
        <taxon>Metazoa</taxon>
        <taxon>Spiralia</taxon>
        <taxon>Lophotrochozoa</taxon>
        <taxon>Mollusca</taxon>
        <taxon>Bivalvia</taxon>
        <taxon>Autobranchia</taxon>
        <taxon>Pteriomorphia</taxon>
        <taxon>Arcoida</taxon>
        <taxon>Arcoidea</taxon>
        <taxon>Arcidae</taxon>
        <taxon>Tegillarca</taxon>
    </lineage>
</organism>
<dbReference type="PROSITE" id="PS01285">
    <property type="entry name" value="FA58C_1"/>
    <property type="match status" value="1"/>
</dbReference>
<dbReference type="Gene3D" id="2.10.25.10">
    <property type="entry name" value="Laminin"/>
    <property type="match status" value="3"/>
</dbReference>
<evidence type="ECO:0000256" key="7">
    <source>
        <dbReference type="ARBA" id="ARBA00022837"/>
    </source>
</evidence>
<evidence type="ECO:0000256" key="12">
    <source>
        <dbReference type="PROSITE-ProRule" id="PRU00076"/>
    </source>
</evidence>
<dbReference type="SUPFAM" id="SSF49785">
    <property type="entry name" value="Galactose-binding domain-like"/>
    <property type="match status" value="1"/>
</dbReference>
<dbReference type="PROSITE" id="PS51450">
    <property type="entry name" value="LRR"/>
    <property type="match status" value="6"/>
</dbReference>
<dbReference type="InterPro" id="IPR020894">
    <property type="entry name" value="Cadherin_CS"/>
</dbReference>
<evidence type="ECO:0000256" key="1">
    <source>
        <dbReference type="ARBA" id="ARBA00004370"/>
    </source>
</evidence>
<evidence type="ECO:0000313" key="20">
    <source>
        <dbReference type="Proteomes" id="UP001217089"/>
    </source>
</evidence>
<dbReference type="Pfam" id="PF00754">
    <property type="entry name" value="F5_F8_type_C"/>
    <property type="match status" value="1"/>
</dbReference>
<comment type="subcellular location">
    <subcellularLocation>
        <location evidence="1">Membrane</location>
    </subcellularLocation>
</comment>
<dbReference type="SUPFAM" id="SSF52058">
    <property type="entry name" value="L domain-like"/>
    <property type="match status" value="3"/>
</dbReference>
<feature type="domain" description="F5/8 type C" evidence="14">
    <location>
        <begin position="1645"/>
        <end position="1798"/>
    </location>
</feature>
<dbReference type="InterPro" id="IPR015919">
    <property type="entry name" value="Cadherin-like_sf"/>
</dbReference>
<keyword evidence="8" id="KW-0130">Cell adhesion</keyword>
<dbReference type="PROSITE" id="PS50853">
    <property type="entry name" value="FN3"/>
    <property type="match status" value="1"/>
</dbReference>
<dbReference type="PROSITE" id="PS50268">
    <property type="entry name" value="CADHERIN_2"/>
    <property type="match status" value="1"/>
</dbReference>
<dbReference type="PANTHER" id="PTHR24369">
    <property type="entry name" value="ANTIGEN BSP, PUTATIVE-RELATED"/>
    <property type="match status" value="1"/>
</dbReference>
<dbReference type="CDD" id="cd00057">
    <property type="entry name" value="FA58C"/>
    <property type="match status" value="1"/>
</dbReference>
<evidence type="ECO:0000256" key="6">
    <source>
        <dbReference type="ARBA" id="ARBA00022737"/>
    </source>
</evidence>
<dbReference type="Gene3D" id="4.10.1080.10">
    <property type="entry name" value="TSP type-3 repeat"/>
    <property type="match status" value="1"/>
</dbReference>
<feature type="chain" id="PRO_5045042615" description="Staphylococcus aureus surface protein A" evidence="13">
    <location>
        <begin position="26"/>
        <end position="2661"/>
    </location>
</feature>
<evidence type="ECO:0000256" key="13">
    <source>
        <dbReference type="SAM" id="SignalP"/>
    </source>
</evidence>
<dbReference type="SUPFAM" id="SSF49899">
    <property type="entry name" value="Concanavalin A-like lectins/glucanases"/>
    <property type="match status" value="2"/>
</dbReference>
<evidence type="ECO:0000256" key="9">
    <source>
        <dbReference type="ARBA" id="ARBA00023136"/>
    </source>
</evidence>
<dbReference type="InterPro" id="IPR002126">
    <property type="entry name" value="Cadherin-like_dom"/>
</dbReference>
<dbReference type="Pfam" id="PF07645">
    <property type="entry name" value="EGF_CA"/>
    <property type="match status" value="1"/>
</dbReference>
<dbReference type="InterPro" id="IPR032675">
    <property type="entry name" value="LRR_dom_sf"/>
</dbReference>
<feature type="domain" description="Fibronectin type-III" evidence="17">
    <location>
        <begin position="1045"/>
        <end position="1146"/>
    </location>
</feature>
<dbReference type="SMART" id="SM00365">
    <property type="entry name" value="LRR_SD22"/>
    <property type="match status" value="7"/>
</dbReference>
<evidence type="ECO:0000259" key="16">
    <source>
        <dbReference type="PROSITE" id="PS50268"/>
    </source>
</evidence>
<dbReference type="PROSITE" id="PS00232">
    <property type="entry name" value="CADHERIN_1"/>
    <property type="match status" value="1"/>
</dbReference>
<dbReference type="InterPro" id="IPR003961">
    <property type="entry name" value="FN3_dom"/>
</dbReference>
<dbReference type="InterPro" id="IPR013783">
    <property type="entry name" value="Ig-like_fold"/>
</dbReference>
<evidence type="ECO:0008006" key="21">
    <source>
        <dbReference type="Google" id="ProtNLM"/>
    </source>
</evidence>
<dbReference type="Pfam" id="PF05735">
    <property type="entry name" value="TSP_C"/>
    <property type="match status" value="1"/>
</dbReference>
<evidence type="ECO:0000256" key="5">
    <source>
        <dbReference type="ARBA" id="ARBA00022729"/>
    </source>
</evidence>
<dbReference type="PROSITE" id="PS50026">
    <property type="entry name" value="EGF_3"/>
    <property type="match status" value="1"/>
</dbReference>
<dbReference type="PROSITE" id="PS51236">
    <property type="entry name" value="TSP_CTER"/>
    <property type="match status" value="1"/>
</dbReference>
<reference evidence="19 20" key="1">
    <citation type="submission" date="2022-12" db="EMBL/GenBank/DDBJ databases">
        <title>Chromosome-level genome of Tegillarca granosa.</title>
        <authorList>
            <person name="Kim J."/>
        </authorList>
    </citation>
    <scope>NUCLEOTIDE SEQUENCE [LARGE SCALE GENOMIC DNA]</scope>
    <source>
        <strain evidence="19">Teg-2019</strain>
        <tissue evidence="19">Adductor muscle</tissue>
    </source>
</reference>
<evidence type="ECO:0000256" key="11">
    <source>
        <dbReference type="PROSITE-ProRule" id="PRU00043"/>
    </source>
</evidence>
<dbReference type="InterPro" id="IPR049883">
    <property type="entry name" value="NOTCH1_EGF-like"/>
</dbReference>
<dbReference type="SMART" id="SM00179">
    <property type="entry name" value="EGF_CA"/>
    <property type="match status" value="2"/>
</dbReference>
<dbReference type="CDD" id="cd00054">
    <property type="entry name" value="EGF_CA"/>
    <property type="match status" value="1"/>
</dbReference>
<dbReference type="Gene3D" id="2.60.120.200">
    <property type="match status" value="2"/>
</dbReference>
<sequence>MMRLKGDKLFGVLSLLLLLCTTCDAWTGASYWNDRYGSLGLNYDTSNMFWGLWSDDGGIKENYYGPLSIATGGKTCSGCNCDEQKRIITCTGSTVLIRGYTFDNLTAESFSTSTTSITIISAPSFEIIGNATFDHLTNLREMVILKTGLRHFPDISKTQMERMMLSDNKIKFFGHNHTNQVFPSTLKQLSLIGNEIEWVPAGMFSGSNLEYIGLSRNRLRYIPNEALTGANNLIFLGVDDNLIKYVSKAHIDSMVNSNLRHLNLSNNQITFIQAGCLSLLQKLNILELHNNEIATIPHNTFSNIPVLWHLDLVKNNLKELTRLSFSDLPELRTLRLHSQKTPMTEIYYDAFHNINPHLTNLWISSNALKRFPHPALNQQNYSELQEVYADNNQISDLMEYSENSFQVSMRYIHVTQNATFKPWENYRNIRKFWLSSNSISGFNSSDLCNLTVLEELNLNNNLLEDSTFPVDIFNCSPALRWLSLSSNKFLHVPAAVRSISLVPSLTELYMASNKIGYIETGTFSDTIITTLSLASNKILIIENGSFPSTITSLNLKSNQFRFTHENSFTGLENLVTLQLSSNKIKVIPDSAFHNCTSLSSLDLDNNQISWIKKIYFRDTPLGTRLYLHNNEIGHIEDGTFLNMSSLRDIYLYGNKLTKIPDGGDFEDKSIGSLLLNNNRITKIGANTFRKFSASGFSVASNQISVVESNAFNDVSVNSLSLTGNPLRTIKTLAFNKVSCNTLGLSGMQITHLPTRAFVSVSAQYIQLSGNKIVYIEDGAFEDVQVSVDITLNGNLITSLRGSIFANSSKISRSLYLNSNSLTRIPVNAFDGLTSLQRIYLSNNQILEYPEEALSNKNLLVVDVSSNNITELPLSSFLNQRTITSLTLSNNGLTSIAKGLFDPLTNLKTLTLSGNSIGYVEPNSFAQLTELETMSLSNNQLFFFPKLPNMTQLESLNLANNQIQMFETSAFDDFEGNSNFQTLTLTGNNAIGCSCYVIATLTIVKSAIQGGICGSPPVAIGVVFESGQSASNNYFETKPASTFLCSPLNVQATALTFSAVDITWNRPNDTTLSGTYADDSTWQYRVTCNSSSTGDVLQATVTGSSHSFTSTDGILPDTEYICSVALKPDASSISAESQPAVIRTAATTATANSSASANDWVLTMLNYDFSVAHSDFTGFADAVISSPQYVPSPFGSWLLRSNDPASDSFSSWFVDNPGTNYAFNSTIVLSVVSLSPPTHRYISNAFYPVDDKGYGNQEKDCYFNSHNFGFTTAIRSGFVYQGTETVAIGGGDDLWLYLNGILVLEVSTRNMGSVIPCKKISIVGADQNGGMSIVPQEGIVINSQCVVTTALPREAVNLELELGGRFHFSLFHTERLPCSSSLYIETTNFQFITSPIAEQPRDYVTFIDENYHIDGVVQELVLADIFSAGPPFQVTLLSDCSTSSTLTPEGNDPSTEFFIITTSKALVVLDSDLDYEVKTEYTLSLHVVDPGLTPERTGSITIKIKVKDVNDNCPELTRTAFEIIADPALQIAALAIINGSDIDSGINSELSFYVSSIVEIPPLAFNSSLDLYNVVYAANTTLTFSVIVIDGGNPVRGAVANVSLTLDNSCLVDVEYKPISYNITINSSNGELYLRIPGYYSEEYACLDALGIASGAIQDSQISVSSAITNGGNDRSRLNMTALSQDLGGLTGGWVAAVDDTNQWIQVNLSTLHYVHIVQLQGREDEANWVTSLSIYYSNDSSNWIQYINSTGNATFEGTFDQNSIVNISLNPPIYGKHIRLIPLIWVGHVSLRFELIGCSQVKHNYYRTTCQRCLTSWYCPGDSTILPCGRCDPPQANSTCGKSATEHSFGAASECTTCPQGWRCEDGIASPCPDYTYINCTEDDCPVACLECGSGYACRGGVRYLCGNGTFSSGQVVDILLFICKCTVNLPCWNNSACINTEPGYQCRACPYGYLGTYEDAWGITLHRRTFQLYNTELDSYPYQRCDDVNECNINHGGCDPNAYCHNTIGSFYCGICKDGYYGESVSGCKLADFCKTGEHSCDINAECIYTAPQEYKCQCKNGWAGNGFICGEDPDQDGIPTDGLSCNDSVSCVRDNCAVLPNSGQEDNDNDWLGDECDPDDDNDYVYDVTVNQTDTDGDNIGDVCDNCRTVSNNAQTDTDYSGIGDSCSTSQDSYIPLQNKLGKVSDLTSDFCDTDIDGDGILNINDNCIYVSNPSQTDLDGNHVGDDCESDTDNDGVIDRLDVCPKNKFISESTFKPYISLDLNPSLTAEAGPSWELRHNGREIRQHATTMKPVALIGDRYFDNVVYTGTTYAADDSCYGYIGFIFGYQSTKRYYLVSWRHRHLNIDGEAGVRGVQLRLVNTNNLPSTTAYADSLFYSNDVTSYTTLLWQDPNLKGWECRVSYRWSLYHSPSIGFIRVVVKGENESLIADSNYLYDTSINGGRLGVFAFNQSGVTWSNLKTECTDRLNYALSFNGSSYGEMTSLSSYRIQDSFTIEMWIYLPTSYAMSKLPLVCTNDSTLCVYIENGNLRCQVGSTIVNGSTTITAQTWTHVLARYNAQEGVLTLYVNGLSNGKNAEMTDISESQLLRIYNVQIPDVDIDYHWQQSGLEREYNIYTVTGHYTMDNNTESSTILSDSSPQNLNVKLYDTTFVEITQLSIM</sequence>
<name>A0ABQ9E1D2_TEGGR</name>
<dbReference type="CDD" id="cd00053">
    <property type="entry name" value="EGF"/>
    <property type="match status" value="1"/>
</dbReference>
<evidence type="ECO:0000313" key="19">
    <source>
        <dbReference type="EMBL" id="KAJ8299288.1"/>
    </source>
</evidence>
<dbReference type="InterPro" id="IPR024731">
    <property type="entry name" value="NELL2-like_EGF"/>
</dbReference>
<dbReference type="SUPFAM" id="SSF103647">
    <property type="entry name" value="TSP type-3 repeat"/>
    <property type="match status" value="1"/>
</dbReference>
<dbReference type="SMART" id="SM00369">
    <property type="entry name" value="LRR_TYP"/>
    <property type="match status" value="21"/>
</dbReference>
<dbReference type="PROSITE" id="PS01286">
    <property type="entry name" value="FA58C_2"/>
    <property type="match status" value="1"/>
</dbReference>
<dbReference type="PROSITE" id="PS01187">
    <property type="entry name" value="EGF_CA"/>
    <property type="match status" value="1"/>
</dbReference>
<dbReference type="InterPro" id="IPR018247">
    <property type="entry name" value="EF_Hand_1_Ca_BS"/>
</dbReference>
<dbReference type="SMART" id="SM00112">
    <property type="entry name" value="CA"/>
    <property type="match status" value="1"/>
</dbReference>
<dbReference type="SMART" id="SM00181">
    <property type="entry name" value="EGF"/>
    <property type="match status" value="3"/>
</dbReference>
<keyword evidence="3 12" id="KW-0245">EGF-like domain</keyword>
<protein>
    <recommendedName>
        <fullName evidence="21">Staphylococcus aureus surface protein A</fullName>
    </recommendedName>
</protein>
<dbReference type="Proteomes" id="UP001217089">
    <property type="component" value="Unassembled WGS sequence"/>
</dbReference>
<dbReference type="Gene3D" id="2.60.40.10">
    <property type="entry name" value="Immunoglobulins"/>
    <property type="match status" value="1"/>
</dbReference>
<comment type="caution">
    <text evidence="19">The sequence shown here is derived from an EMBL/GenBank/DDBJ whole genome shotgun (WGS) entry which is preliminary data.</text>
</comment>
<dbReference type="CDD" id="cd11304">
    <property type="entry name" value="Cadherin_repeat"/>
    <property type="match status" value="1"/>
</dbReference>
<dbReference type="InterPro" id="IPR003591">
    <property type="entry name" value="Leu-rich_rpt_typical-subtyp"/>
</dbReference>
<evidence type="ECO:0000256" key="10">
    <source>
        <dbReference type="ARBA" id="ARBA00023157"/>
    </source>
</evidence>
<feature type="signal peptide" evidence="13">
    <location>
        <begin position="1"/>
        <end position="25"/>
    </location>
</feature>
<dbReference type="SUPFAM" id="SSF49313">
    <property type="entry name" value="Cadherin-like"/>
    <property type="match status" value="1"/>
</dbReference>
<dbReference type="Pfam" id="PF12947">
    <property type="entry name" value="EGF_3"/>
    <property type="match status" value="1"/>
</dbReference>
<dbReference type="InterPro" id="IPR028974">
    <property type="entry name" value="TSP_type-3_rpt"/>
</dbReference>
<dbReference type="InterPro" id="IPR001611">
    <property type="entry name" value="Leu-rich_rpt"/>
</dbReference>
<evidence type="ECO:0000259" key="18">
    <source>
        <dbReference type="PROSITE" id="PS51236"/>
    </source>
</evidence>
<dbReference type="Gene3D" id="3.80.10.10">
    <property type="entry name" value="Ribonuclease Inhibitor"/>
    <property type="match status" value="6"/>
</dbReference>
<evidence type="ECO:0000259" key="15">
    <source>
        <dbReference type="PROSITE" id="PS50026"/>
    </source>
</evidence>
<keyword evidence="7 11" id="KW-0106">Calcium</keyword>
<dbReference type="InterPro" id="IPR036116">
    <property type="entry name" value="FN3_sf"/>
</dbReference>
<comment type="similarity">
    <text evidence="2">Belongs to the thrombospondin family.</text>
</comment>
<dbReference type="SUPFAM" id="SSF49265">
    <property type="entry name" value="Fibronectin type III"/>
    <property type="match status" value="1"/>
</dbReference>
<feature type="domain" description="EGF-like" evidence="15">
    <location>
        <begin position="2031"/>
        <end position="2070"/>
    </location>
</feature>
<dbReference type="InterPro" id="IPR013320">
    <property type="entry name" value="ConA-like_dom_sf"/>
</dbReference>
<feature type="domain" description="TSP C-terminal" evidence="18">
    <location>
        <begin position="2258"/>
        <end position="2470"/>
    </location>
</feature>
<keyword evidence="20" id="KW-1185">Reference proteome</keyword>
<dbReference type="PROSITE" id="PS00018">
    <property type="entry name" value="EF_HAND_1"/>
    <property type="match status" value="1"/>
</dbReference>
<keyword evidence="6" id="KW-0677">Repeat</keyword>
<dbReference type="PROSITE" id="PS50022">
    <property type="entry name" value="FA58C_3"/>
    <property type="match status" value="1"/>
</dbReference>
<evidence type="ECO:0000259" key="14">
    <source>
        <dbReference type="PROSITE" id="PS50022"/>
    </source>
</evidence>
<dbReference type="Pfam" id="PF13855">
    <property type="entry name" value="LRR_8"/>
    <property type="match status" value="6"/>
</dbReference>
<keyword evidence="5 13" id="KW-0732">Signal</keyword>
<evidence type="ECO:0000256" key="3">
    <source>
        <dbReference type="ARBA" id="ARBA00022536"/>
    </source>
</evidence>
<dbReference type="InterPro" id="IPR018097">
    <property type="entry name" value="EGF_Ca-bd_CS"/>
</dbReference>
<dbReference type="CDD" id="cd00063">
    <property type="entry name" value="FN3"/>
    <property type="match status" value="1"/>
</dbReference>